<evidence type="ECO:0000313" key="1">
    <source>
        <dbReference type="EMBL" id="TGY96919.1"/>
    </source>
</evidence>
<accession>A0AC61RY53</accession>
<name>A0AC61RY53_9FIRM</name>
<keyword evidence="2" id="KW-1185">Reference proteome</keyword>
<dbReference type="EMBL" id="SRYA01000012">
    <property type="protein sequence ID" value="TGY96919.1"/>
    <property type="molecule type" value="Genomic_DNA"/>
</dbReference>
<evidence type="ECO:0000313" key="2">
    <source>
        <dbReference type="Proteomes" id="UP000304953"/>
    </source>
</evidence>
<reference evidence="1" key="1">
    <citation type="submission" date="2019-04" db="EMBL/GenBank/DDBJ databases">
        <title>Microbes associate with the intestines of laboratory mice.</title>
        <authorList>
            <person name="Navarre W."/>
            <person name="Wong E."/>
            <person name="Huang K."/>
            <person name="Tropini C."/>
            <person name="Ng K."/>
            <person name="Yu B."/>
        </authorList>
    </citation>
    <scope>NUCLEOTIDE SEQUENCE</scope>
    <source>
        <strain evidence="1">NM01_1-7b</strain>
    </source>
</reference>
<dbReference type="Proteomes" id="UP000304953">
    <property type="component" value="Unassembled WGS sequence"/>
</dbReference>
<comment type="caution">
    <text evidence="1">The sequence shown here is derived from an EMBL/GenBank/DDBJ whole genome shotgun (WGS) entry which is preliminary data.</text>
</comment>
<organism evidence="1 2">
    <name type="scientific">Petralouisia muris</name>
    <dbReference type="NCBI Taxonomy" id="3032872"/>
    <lineage>
        <taxon>Bacteria</taxon>
        <taxon>Bacillati</taxon>
        <taxon>Bacillota</taxon>
        <taxon>Clostridia</taxon>
        <taxon>Lachnospirales</taxon>
        <taxon>Lachnospiraceae</taxon>
        <taxon>Petralouisia</taxon>
    </lineage>
</organism>
<gene>
    <name evidence="1" type="ORF">E5329_07950</name>
</gene>
<protein>
    <submittedName>
        <fullName evidence="1">Uncharacterized protein</fullName>
    </submittedName>
</protein>
<sequence>MNGIKIPIGRSGFADIRKNGYYYIDKSGLIRELLETDGRQVTLITRPRRFGKTLGMSMLSEFFDIRKNSVELFEGLSIMSEKELCETWMNQYPTLFLSFKSVDGLGFPKAYEKLMAVISDLYKEHIYLMESNQLDSFSKEMYCQVASQKAAQGMVENSLLNLTRMMQRYYRKPVILLMDEYDVPLAKASDNGYYKEMLDVMKGLMQVVKDNDSLKFAVVTGCLRIAKESIFTGTNNFVSDTISDTRLNEYFGFTQKEVDLILEETGLSDYRTVIKKWYNGYHFGNFDVYCPWDVMNHVERLMIDPKAKPEGYWRNSSDNGIIRSFLDVAGDTITKKFETLLSGGYVVQRVEEDLAYDDLLYSEENLWSMLYLTGYVTRVREEQLKSSLPEKYLALSIPNREIEAIFESTIAKWFQESTQKWDRKALFRAVWSGDAQTMTEEMTKLLRKTISYHDYREDFYYAFFAGIFAGAGYVVESNKEHGEGHSDIVVQDYPGDRVAVFEVKYAKSKEQLRKACEDAVMQIDSKMYGEEFREDYSKVMCFGVSFFKKRCLVKRKN</sequence>
<proteinExistence type="predicted"/>